<dbReference type="InterPro" id="IPR009091">
    <property type="entry name" value="RCC1/BLIP-II"/>
</dbReference>
<feature type="repeat" description="RCC1" evidence="1">
    <location>
        <begin position="220"/>
        <end position="273"/>
    </location>
</feature>
<dbReference type="Pfam" id="PF13540">
    <property type="entry name" value="RCC1_2"/>
    <property type="match status" value="1"/>
</dbReference>
<dbReference type="Proteomes" id="UP000554235">
    <property type="component" value="Unassembled WGS sequence"/>
</dbReference>
<sequence>MELPVRAAPADNAMQLHATGLNAWNQLIFEPSSVEGEPDDIFSFANVLEAQQIGRIEAQVSYTAVHRNKTWCLAGASPGGLLGVGSTTESLFDRPSAISADGKVLTVAQRNEQGTLESSQAIVEYPHLAAWKASESTHSWPSKSKVRQIAAYDAGFIILHEDGSVSTSGDPRFADCLGREVNEFNPPNVPSTVSDLSELGEPIKKVAAGGYTVAALTEGGGLYLWGAESTGSHSRHRTFSDLSGIPNYVEVDGDKDVEDIAVGESHAIALTTDGSIYVVGDNTNGQLGMGRGFKGPAESWVHVAFNPPPDLKARDEPPFYQNRSIEPNDLSIVQGIS</sequence>
<dbReference type="InterPro" id="IPR051553">
    <property type="entry name" value="Ran_GTPase-activating"/>
</dbReference>
<dbReference type="SUPFAM" id="SSF50985">
    <property type="entry name" value="RCC1/BLIP-II"/>
    <property type="match status" value="1"/>
</dbReference>
<dbReference type="AlphaFoldDB" id="A0A8H4L7I6"/>
<keyword evidence="2" id="KW-0436">Ligase</keyword>
<reference evidence="2 3" key="1">
    <citation type="submission" date="2020-01" db="EMBL/GenBank/DDBJ databases">
        <title>Identification and distribution of gene clusters putatively required for synthesis of sphingolipid metabolism inhibitors in phylogenetically diverse species of the filamentous fungus Fusarium.</title>
        <authorList>
            <person name="Kim H.-S."/>
            <person name="Busman M."/>
            <person name="Brown D.W."/>
            <person name="Divon H."/>
            <person name="Uhlig S."/>
            <person name="Proctor R.H."/>
        </authorList>
    </citation>
    <scope>NUCLEOTIDE SEQUENCE [LARGE SCALE GENOMIC DNA]</scope>
    <source>
        <strain evidence="2 3">NRRL 20459</strain>
    </source>
</reference>
<accession>A0A8H4L7I6</accession>
<dbReference type="PANTHER" id="PTHR45982:SF1">
    <property type="entry name" value="REGULATOR OF CHROMOSOME CONDENSATION"/>
    <property type="match status" value="1"/>
</dbReference>
<dbReference type="Gene3D" id="2.130.10.30">
    <property type="entry name" value="Regulator of chromosome condensation 1/beta-lactamase-inhibitor protein II"/>
    <property type="match status" value="1"/>
</dbReference>
<dbReference type="GO" id="GO:0016874">
    <property type="term" value="F:ligase activity"/>
    <property type="evidence" value="ECO:0007669"/>
    <property type="project" value="UniProtKB-KW"/>
</dbReference>
<dbReference type="PROSITE" id="PS50012">
    <property type="entry name" value="RCC1_3"/>
    <property type="match status" value="1"/>
</dbReference>
<gene>
    <name evidence="2" type="ORF">FALBO_8668</name>
</gene>
<proteinExistence type="predicted"/>
<dbReference type="PANTHER" id="PTHR45982">
    <property type="entry name" value="REGULATOR OF CHROMOSOME CONDENSATION"/>
    <property type="match status" value="1"/>
</dbReference>
<name>A0A8H4L7I6_9HYPO</name>
<dbReference type="OrthoDB" id="5370059at2759"/>
<evidence type="ECO:0000256" key="1">
    <source>
        <dbReference type="PROSITE-ProRule" id="PRU00235"/>
    </source>
</evidence>
<evidence type="ECO:0000313" key="2">
    <source>
        <dbReference type="EMBL" id="KAF4464500.1"/>
    </source>
</evidence>
<dbReference type="EMBL" id="JAADYS010001183">
    <property type="protein sequence ID" value="KAF4464500.1"/>
    <property type="molecule type" value="Genomic_DNA"/>
</dbReference>
<dbReference type="InterPro" id="IPR000408">
    <property type="entry name" value="Reg_chr_condens"/>
</dbReference>
<evidence type="ECO:0000313" key="3">
    <source>
        <dbReference type="Proteomes" id="UP000554235"/>
    </source>
</evidence>
<protein>
    <submittedName>
        <fullName evidence="2">E3 ubiquitin- ligase HERC6</fullName>
    </submittedName>
</protein>
<comment type="caution">
    <text evidence="2">The sequence shown here is derived from an EMBL/GenBank/DDBJ whole genome shotgun (WGS) entry which is preliminary data.</text>
</comment>
<organism evidence="2 3">
    <name type="scientific">Fusarium albosuccineum</name>
    <dbReference type="NCBI Taxonomy" id="1237068"/>
    <lineage>
        <taxon>Eukaryota</taxon>
        <taxon>Fungi</taxon>
        <taxon>Dikarya</taxon>
        <taxon>Ascomycota</taxon>
        <taxon>Pezizomycotina</taxon>
        <taxon>Sordariomycetes</taxon>
        <taxon>Hypocreomycetidae</taxon>
        <taxon>Hypocreales</taxon>
        <taxon>Nectriaceae</taxon>
        <taxon>Fusarium</taxon>
        <taxon>Fusarium decemcellulare species complex</taxon>
    </lineage>
</organism>
<keyword evidence="3" id="KW-1185">Reference proteome</keyword>